<gene>
    <name evidence="2" type="ORF">SAMN04489757_10582</name>
</gene>
<keyword evidence="3" id="KW-1185">Reference proteome</keyword>
<evidence type="ECO:0000256" key="1">
    <source>
        <dbReference type="SAM" id="MobiDB-lite"/>
    </source>
</evidence>
<dbReference type="OrthoDB" id="9769293at2"/>
<dbReference type="Proteomes" id="UP000198806">
    <property type="component" value="Unassembled WGS sequence"/>
</dbReference>
<name>A0A1I5D9R1_9FIRM</name>
<proteinExistence type="predicted"/>
<evidence type="ECO:0008006" key="4">
    <source>
        <dbReference type="Google" id="ProtNLM"/>
    </source>
</evidence>
<dbReference type="CDD" id="cd16387">
    <property type="entry name" value="ParB_N_Srx"/>
    <property type="match status" value="1"/>
</dbReference>
<protein>
    <recommendedName>
        <fullName evidence="4">ParB-like nuclease domain-containing protein</fullName>
    </recommendedName>
</protein>
<evidence type="ECO:0000313" key="2">
    <source>
        <dbReference type="EMBL" id="SFN95965.1"/>
    </source>
</evidence>
<accession>A0A1I5D9R1</accession>
<dbReference type="STRING" id="1527.SAMN04489757_10582"/>
<reference evidence="2 3" key="1">
    <citation type="submission" date="2016-10" db="EMBL/GenBank/DDBJ databases">
        <authorList>
            <person name="de Groot N.N."/>
        </authorList>
    </citation>
    <scope>NUCLEOTIDE SEQUENCE [LARGE SCALE GENOMIC DNA]</scope>
    <source>
        <strain evidence="2 3">DSM 1283</strain>
    </source>
</reference>
<feature type="compositionally biased region" description="Basic and acidic residues" evidence="1">
    <location>
        <begin position="312"/>
        <end position="347"/>
    </location>
</feature>
<feature type="region of interest" description="Disordered" evidence="1">
    <location>
        <begin position="306"/>
        <end position="347"/>
    </location>
</feature>
<dbReference type="RefSeq" id="WP_091684745.1">
    <property type="nucleotide sequence ID" value="NZ_BAABFM010000026.1"/>
</dbReference>
<evidence type="ECO:0000313" key="3">
    <source>
        <dbReference type="Proteomes" id="UP000198806"/>
    </source>
</evidence>
<dbReference type="AlphaFoldDB" id="A0A1I5D9R1"/>
<dbReference type="EMBL" id="FOWD01000005">
    <property type="protein sequence ID" value="SFN95965.1"/>
    <property type="molecule type" value="Genomic_DNA"/>
</dbReference>
<sequence length="490" mass="56704">MLNYVTKDININDLILDENNPRFIIPPNPSQQSIVDYLIDYEEVEQLAMDISKSGGLYAGERVIAVKENGKYVVLEGNRRICACKILMNPRLLQNRRPASINKLVITDNLINNISNINVDVMPSRISAQSSLAAKHIDGIKKWSTISKYKFFALEFDAGRTIDEIALVTGVSQSKIRSGLKEYRVIQYVLNLQYWTQKQKEEYLNLQDIKTSRLTRLFSAKTQDKKNPRLRDILDLSYDDNFYIQTALDKDIFDKILYIVAQAAFIPDYCVDFNGTRSTYEDIPELMNYLAENKILIESRKEEKQTLSSNDLGKKETTQITSKESDVENKNDLRNKEKNKKENKNDKKYTSNRNVLIPDDFMVSCKMIKINDIINELKRLNLNYSINAQAVLLRVLVELSLKYYLNNVNESGKIIENNLEGTFNATLESMRVKKIISLAEHSNLNQIRKNDKIFSIFNGYVHYDSVLPNKNILIYYFDNMRKILEICLNS</sequence>
<organism evidence="2 3">
    <name type="scientific">Anaerocolumna aminovalerica</name>
    <dbReference type="NCBI Taxonomy" id="1527"/>
    <lineage>
        <taxon>Bacteria</taxon>
        <taxon>Bacillati</taxon>
        <taxon>Bacillota</taxon>
        <taxon>Clostridia</taxon>
        <taxon>Lachnospirales</taxon>
        <taxon>Lachnospiraceae</taxon>
        <taxon>Anaerocolumna</taxon>
    </lineage>
</organism>